<keyword evidence="3" id="KW-1185">Reference proteome</keyword>
<evidence type="ECO:0000313" key="3">
    <source>
        <dbReference type="Proteomes" id="UP000499080"/>
    </source>
</evidence>
<proteinExistence type="predicted"/>
<dbReference type="PANTHER" id="PTHR45749">
    <property type="match status" value="1"/>
</dbReference>
<feature type="region of interest" description="Disordered" evidence="1">
    <location>
        <begin position="1"/>
        <end position="46"/>
    </location>
</feature>
<protein>
    <submittedName>
        <fullName evidence="2">Uncharacterized protein</fullName>
    </submittedName>
</protein>
<evidence type="ECO:0000256" key="1">
    <source>
        <dbReference type="SAM" id="MobiDB-lite"/>
    </source>
</evidence>
<dbReference type="EMBL" id="BGPR01001404">
    <property type="protein sequence ID" value="GBM53059.1"/>
    <property type="molecule type" value="Genomic_DNA"/>
</dbReference>
<sequence length="307" mass="34261">MLDAPCEQVGGKNESNTEPAGESAASSSATEEASVPETTEELVSCETSVNYSEGESVLFDLNDPGTGPENLTDTQRCLKVSKLMNKLINEPDIGKYMNSLYCLPCKLFAHTQSESKSFLVRREGFTNWKKVGERLSERENSLNHKNCFCSWKNLEASLGKRGIDKDLQVELEKEESHWKAVLHSIANVILHLAKQGSPLRGSNQTQDFSDPRCEVKEAKYYAVMFDCTPDVSHLEQMSQVLRYVRVVGNVPEITKRVIDFFTVSDKTGEALSEQILKTIEQEGLDIKNCRGQSYDNGANMVGKYQGI</sequence>
<name>A0A4Y2GJZ7_ARAVE</name>
<reference evidence="2 3" key="1">
    <citation type="journal article" date="2019" name="Sci. Rep.">
        <title>Orb-weaving spider Araneus ventricosus genome elucidates the spidroin gene catalogue.</title>
        <authorList>
            <person name="Kono N."/>
            <person name="Nakamura H."/>
            <person name="Ohtoshi R."/>
            <person name="Moran D.A.P."/>
            <person name="Shinohara A."/>
            <person name="Yoshida Y."/>
            <person name="Fujiwara M."/>
            <person name="Mori M."/>
            <person name="Tomita M."/>
            <person name="Arakawa K."/>
        </authorList>
    </citation>
    <scope>NUCLEOTIDE SEQUENCE [LARGE SCALE GENOMIC DNA]</scope>
</reference>
<organism evidence="2 3">
    <name type="scientific">Araneus ventricosus</name>
    <name type="common">Orbweaver spider</name>
    <name type="synonym">Epeira ventricosa</name>
    <dbReference type="NCBI Taxonomy" id="182803"/>
    <lineage>
        <taxon>Eukaryota</taxon>
        <taxon>Metazoa</taxon>
        <taxon>Ecdysozoa</taxon>
        <taxon>Arthropoda</taxon>
        <taxon>Chelicerata</taxon>
        <taxon>Arachnida</taxon>
        <taxon>Araneae</taxon>
        <taxon>Araneomorphae</taxon>
        <taxon>Entelegynae</taxon>
        <taxon>Araneoidea</taxon>
        <taxon>Araneidae</taxon>
        <taxon>Araneus</taxon>
    </lineage>
</organism>
<dbReference type="Proteomes" id="UP000499080">
    <property type="component" value="Unassembled WGS sequence"/>
</dbReference>
<comment type="caution">
    <text evidence="2">The sequence shown here is derived from an EMBL/GenBank/DDBJ whole genome shotgun (WGS) entry which is preliminary data.</text>
</comment>
<gene>
    <name evidence="2" type="ORF">AVEN_58782_1</name>
</gene>
<evidence type="ECO:0000313" key="2">
    <source>
        <dbReference type="EMBL" id="GBM53059.1"/>
    </source>
</evidence>
<dbReference type="PANTHER" id="PTHR45749:SF21">
    <property type="entry name" value="DUF4371 DOMAIN-CONTAINING PROTEIN"/>
    <property type="match status" value="1"/>
</dbReference>
<dbReference type="AlphaFoldDB" id="A0A4Y2GJZ7"/>
<accession>A0A4Y2GJZ7</accession>
<feature type="compositionally biased region" description="Low complexity" evidence="1">
    <location>
        <begin position="17"/>
        <end position="37"/>
    </location>
</feature>
<dbReference type="OrthoDB" id="6759200at2759"/>